<accession>A0A6J7WLL7</accession>
<dbReference type="EMBL" id="LR798261">
    <property type="protein sequence ID" value="CAB5218710.1"/>
    <property type="molecule type" value="Genomic_DNA"/>
</dbReference>
<evidence type="ECO:0000313" key="1">
    <source>
        <dbReference type="EMBL" id="CAB5218710.1"/>
    </source>
</evidence>
<gene>
    <name evidence="1" type="ORF">UFOVP218_77</name>
</gene>
<proteinExistence type="predicted"/>
<organism evidence="1">
    <name type="scientific">uncultured Caudovirales phage</name>
    <dbReference type="NCBI Taxonomy" id="2100421"/>
    <lineage>
        <taxon>Viruses</taxon>
        <taxon>Duplodnaviria</taxon>
        <taxon>Heunggongvirae</taxon>
        <taxon>Uroviricota</taxon>
        <taxon>Caudoviricetes</taxon>
        <taxon>Peduoviridae</taxon>
        <taxon>Maltschvirus</taxon>
        <taxon>Maltschvirus maltsch</taxon>
    </lineage>
</organism>
<name>A0A6J7WLL7_9CAUD</name>
<reference evidence="1" key="1">
    <citation type="submission" date="2020-05" db="EMBL/GenBank/DDBJ databases">
        <authorList>
            <person name="Chiriac C."/>
            <person name="Salcher M."/>
            <person name="Ghai R."/>
            <person name="Kavagutti S V."/>
        </authorList>
    </citation>
    <scope>NUCLEOTIDE SEQUENCE</scope>
</reference>
<protein>
    <submittedName>
        <fullName evidence="1">Uncharacterized protein</fullName>
    </submittedName>
</protein>
<sequence>MTYEQIIKTCKLTDYKREVIGKLGFTQWVAVYKSNTHLYQAIFSETCTDKPKIIMTFTRHDC</sequence>